<reference evidence="1 2" key="1">
    <citation type="submission" date="2009-08" db="EMBL/GenBank/DDBJ databases">
        <title>The draft genome of Rhodobacter sp. SW2.</title>
        <authorList>
            <consortium name="US DOE Joint Genome Institute (JGI-PGF)"/>
            <person name="Lucas S."/>
            <person name="Copeland A."/>
            <person name="Lapidus A."/>
            <person name="Glavina del Rio T."/>
            <person name="Tice H."/>
            <person name="Bruce D."/>
            <person name="Goodwin L."/>
            <person name="Pitluck S."/>
            <person name="Larimer F."/>
            <person name="Land M.L."/>
            <person name="Hauser L."/>
            <person name="Emerson D."/>
        </authorList>
    </citation>
    <scope>NUCLEOTIDE SEQUENCE [LARGE SCALE GENOMIC DNA]</scope>
    <source>
        <strain evidence="1 2">SW2</strain>
    </source>
</reference>
<gene>
    <name evidence="1" type="ORF">Rsw2DRAFT_0388</name>
</gene>
<protein>
    <submittedName>
        <fullName evidence="1">Uncharacterized protein</fullName>
    </submittedName>
</protein>
<dbReference type="AlphaFoldDB" id="C8RX60"/>
<organism evidence="1 2">
    <name type="scientific">Rhodobacter ferrooxidans</name>
    <dbReference type="NCBI Taxonomy" id="371731"/>
    <lineage>
        <taxon>Bacteria</taxon>
        <taxon>Pseudomonadati</taxon>
        <taxon>Pseudomonadota</taxon>
        <taxon>Alphaproteobacteria</taxon>
        <taxon>Rhodobacterales</taxon>
        <taxon>Rhodobacter group</taxon>
        <taxon>Rhodobacter</taxon>
    </lineage>
</organism>
<comment type="caution">
    <text evidence="1">The sequence shown here is derived from an EMBL/GenBank/DDBJ whole genome shotgun (WGS) entry which is preliminary data.</text>
</comment>
<dbReference type="eggNOG" id="ENOG5033N1R">
    <property type="taxonomic scope" value="Bacteria"/>
</dbReference>
<dbReference type="OrthoDB" id="7644589at2"/>
<accession>C8RX60</accession>
<keyword evidence="2" id="KW-1185">Reference proteome</keyword>
<sequence>MSKREQMARLSQLAGLILDVKLTDLHAAARSRQESLDRLAGLEATPATDLPEIAAAQAGLLYERWAEARRAEINLTLARQTAAWLDLQAEARQAFGRSDVLQRLRDGSTA</sequence>
<dbReference type="Proteomes" id="UP000010121">
    <property type="component" value="Unassembled WGS sequence"/>
</dbReference>
<dbReference type="EMBL" id="ACYY01000002">
    <property type="protein sequence ID" value="EEW26585.1"/>
    <property type="molecule type" value="Genomic_DNA"/>
</dbReference>
<dbReference type="STRING" id="371731.Rsw2DRAFT_0388"/>
<name>C8RX60_9RHOB</name>
<dbReference type="RefSeq" id="WP_008027500.1">
    <property type="nucleotide sequence ID" value="NZ_ACYY01000002.1"/>
</dbReference>
<evidence type="ECO:0000313" key="1">
    <source>
        <dbReference type="EMBL" id="EEW26585.1"/>
    </source>
</evidence>
<proteinExistence type="predicted"/>
<evidence type="ECO:0000313" key="2">
    <source>
        <dbReference type="Proteomes" id="UP000010121"/>
    </source>
</evidence>